<protein>
    <submittedName>
        <fullName evidence="3">Acetyltransferase</fullName>
    </submittedName>
</protein>
<dbReference type="EMBL" id="UGOW01000001">
    <property type="protein sequence ID" value="STY18186.1"/>
    <property type="molecule type" value="Genomic_DNA"/>
</dbReference>
<dbReference type="Pfam" id="PF13302">
    <property type="entry name" value="Acetyltransf_3"/>
    <property type="match status" value="1"/>
</dbReference>
<evidence type="ECO:0000313" key="2">
    <source>
        <dbReference type="EMBL" id="KTD43307.1"/>
    </source>
</evidence>
<dbReference type="Proteomes" id="UP000054639">
    <property type="component" value="Unassembled WGS sequence"/>
</dbReference>
<keyword evidence="4" id="KW-1185">Reference proteome</keyword>
<evidence type="ECO:0000259" key="1">
    <source>
        <dbReference type="PROSITE" id="PS51186"/>
    </source>
</evidence>
<name>A0A378KV10_9GAMM</name>
<dbReference type="PANTHER" id="PTHR43792:SF1">
    <property type="entry name" value="N-ACETYLTRANSFERASE DOMAIN-CONTAINING PROTEIN"/>
    <property type="match status" value="1"/>
</dbReference>
<dbReference type="PANTHER" id="PTHR43792">
    <property type="entry name" value="GNAT FAMILY, PUTATIVE (AFU_ORTHOLOGUE AFUA_3G00765)-RELATED-RELATED"/>
    <property type="match status" value="1"/>
</dbReference>
<dbReference type="SUPFAM" id="SSF55729">
    <property type="entry name" value="Acyl-CoA N-acyltransferases (Nat)"/>
    <property type="match status" value="1"/>
</dbReference>
<dbReference type="InterPro" id="IPR051531">
    <property type="entry name" value="N-acetyltransferase"/>
</dbReference>
<reference evidence="3 5" key="2">
    <citation type="submission" date="2018-06" db="EMBL/GenBank/DDBJ databases">
        <authorList>
            <consortium name="Pathogen Informatics"/>
            <person name="Doyle S."/>
        </authorList>
    </citation>
    <scope>NUCLEOTIDE SEQUENCE [LARGE SCALE GENOMIC DNA]</scope>
    <source>
        <strain evidence="3 5">NCTC12376</strain>
    </source>
</reference>
<dbReference type="RefSeq" id="WP_083501374.1">
    <property type="nucleotide sequence ID" value="NZ_CAAAIL010000010.1"/>
</dbReference>
<dbReference type="AlphaFoldDB" id="A0A378KV10"/>
<dbReference type="PROSITE" id="PS51186">
    <property type="entry name" value="GNAT"/>
    <property type="match status" value="1"/>
</dbReference>
<dbReference type="Proteomes" id="UP000254230">
    <property type="component" value="Unassembled WGS sequence"/>
</dbReference>
<feature type="domain" description="N-acetyltransferase" evidence="1">
    <location>
        <begin position="9"/>
        <end position="168"/>
    </location>
</feature>
<accession>A0A378KV10</accession>
<evidence type="ECO:0000313" key="3">
    <source>
        <dbReference type="EMBL" id="STY18186.1"/>
    </source>
</evidence>
<dbReference type="OrthoDB" id="9801656at2"/>
<dbReference type="EMBL" id="LNYR01000048">
    <property type="protein sequence ID" value="KTD43307.1"/>
    <property type="molecule type" value="Genomic_DNA"/>
</dbReference>
<dbReference type="GO" id="GO:0016747">
    <property type="term" value="F:acyltransferase activity, transferring groups other than amino-acyl groups"/>
    <property type="evidence" value="ECO:0007669"/>
    <property type="project" value="InterPro"/>
</dbReference>
<organism evidence="3 5">
    <name type="scientific">Legionella quateirensis</name>
    <dbReference type="NCBI Taxonomy" id="45072"/>
    <lineage>
        <taxon>Bacteria</taxon>
        <taxon>Pseudomonadati</taxon>
        <taxon>Pseudomonadota</taxon>
        <taxon>Gammaproteobacteria</taxon>
        <taxon>Legionellales</taxon>
        <taxon>Legionellaceae</taxon>
        <taxon>Legionella</taxon>
    </lineage>
</organism>
<reference evidence="2 4" key="1">
    <citation type="submission" date="2015-11" db="EMBL/GenBank/DDBJ databases">
        <title>Genomic analysis of 38 Legionella species identifies large and diverse effector repertoires.</title>
        <authorList>
            <person name="Burstein D."/>
            <person name="Amaro F."/>
            <person name="Zusman T."/>
            <person name="Lifshitz Z."/>
            <person name="Cohen O."/>
            <person name="Gilbert J.A."/>
            <person name="Pupko T."/>
            <person name="Shuman H.A."/>
            <person name="Segal G."/>
        </authorList>
    </citation>
    <scope>NUCLEOTIDE SEQUENCE [LARGE SCALE GENOMIC DNA]</scope>
    <source>
        <strain evidence="2 4">ATCC 49507</strain>
    </source>
</reference>
<keyword evidence="3" id="KW-0808">Transferase</keyword>
<dbReference type="STRING" id="45072.Lqua_3208"/>
<evidence type="ECO:0000313" key="5">
    <source>
        <dbReference type="Proteomes" id="UP000254230"/>
    </source>
</evidence>
<proteinExistence type="predicted"/>
<dbReference type="InterPro" id="IPR016181">
    <property type="entry name" value="Acyl_CoA_acyltransferase"/>
</dbReference>
<dbReference type="InterPro" id="IPR000182">
    <property type="entry name" value="GNAT_dom"/>
</dbReference>
<dbReference type="Gene3D" id="3.40.630.30">
    <property type="match status" value="1"/>
</dbReference>
<sequence>MNSLETSRLILRDWNDEDSVPFFLMNQDPKVMEYFPGMWTMDMVHSFITRMRSQLVNKGFTLWAVEEKETQAFIGFIGLNNPSWEAHFTPCVEIGWRLASSCWGKGYATEGAQAVLEFAFNHLKLKKVVAFTVPDNLRSRRVMEKIGMTHVSDGDFLHPNLDPSHPLARHVLYAIQSEPGTVC</sequence>
<evidence type="ECO:0000313" key="4">
    <source>
        <dbReference type="Proteomes" id="UP000054639"/>
    </source>
</evidence>
<gene>
    <name evidence="2" type="ORF">Lqua_3208</name>
    <name evidence="3" type="ORF">NCTC12376_02003</name>
</gene>